<comment type="caution">
    <text evidence="2">The sequence shown here is derived from an EMBL/GenBank/DDBJ whole genome shotgun (WGS) entry which is preliminary data.</text>
</comment>
<evidence type="ECO:0000313" key="3">
    <source>
        <dbReference type="Proteomes" id="UP000275199"/>
    </source>
</evidence>
<keyword evidence="3" id="KW-1185">Reference proteome</keyword>
<organism evidence="2 3">
    <name type="scientific">Pseudomonas neustonica</name>
    <dbReference type="NCBI Taxonomy" id="2487346"/>
    <lineage>
        <taxon>Bacteria</taxon>
        <taxon>Pseudomonadati</taxon>
        <taxon>Pseudomonadota</taxon>
        <taxon>Gammaproteobacteria</taxon>
        <taxon>Pseudomonadales</taxon>
        <taxon>Pseudomonadaceae</taxon>
        <taxon>Pseudomonas</taxon>
    </lineage>
</organism>
<sequence length="98" mass="10843">MKSLAYTLLLLSSTLTITTLHADTLRIPVGEQNSTQASPLPQRGATFDAVRRGWGEPVTRHAAVGQPPITRWDYNGFSVYFEYSKVIDSVRQHSAKAP</sequence>
<feature type="signal peptide" evidence="1">
    <location>
        <begin position="1"/>
        <end position="22"/>
    </location>
</feature>
<evidence type="ECO:0000256" key="1">
    <source>
        <dbReference type="SAM" id="SignalP"/>
    </source>
</evidence>
<evidence type="ECO:0000313" key="2">
    <source>
        <dbReference type="EMBL" id="ROZ83756.1"/>
    </source>
</evidence>
<reference evidence="2 3" key="1">
    <citation type="submission" date="2018-11" db="EMBL/GenBank/DDBJ databases">
        <authorList>
            <person name="Jang G.I."/>
            <person name="Hwang C.Y."/>
        </authorList>
    </citation>
    <scope>NUCLEOTIDE SEQUENCE [LARGE SCALE GENOMIC DNA]</scope>
    <source>
        <strain evidence="2 3">SSM26</strain>
    </source>
</reference>
<protein>
    <submittedName>
        <fullName evidence="2">Phosphodiesterase</fullName>
    </submittedName>
</protein>
<dbReference type="RefSeq" id="WP_123889850.1">
    <property type="nucleotide sequence ID" value="NZ_JBPYCX010000003.1"/>
</dbReference>
<keyword evidence="1" id="KW-0732">Signal</keyword>
<accession>A0ABX9XGR3</accession>
<gene>
    <name evidence="2" type="ORF">EF096_11920</name>
</gene>
<name>A0ABX9XGR3_9PSED</name>
<proteinExistence type="predicted"/>
<dbReference type="EMBL" id="RKKU01000014">
    <property type="protein sequence ID" value="ROZ83756.1"/>
    <property type="molecule type" value="Genomic_DNA"/>
</dbReference>
<dbReference type="Proteomes" id="UP000275199">
    <property type="component" value="Unassembled WGS sequence"/>
</dbReference>
<feature type="chain" id="PRO_5045777611" evidence="1">
    <location>
        <begin position="23"/>
        <end position="98"/>
    </location>
</feature>